<accession>A0A926DAX3</accession>
<sequence length="290" mass="34240">MGAWGTSLYANDSASDIRGEYVDKLRRGKSNEEVTKELIEQNQDYMGDAEEEPLFWYALADTQWNYGRLLPAVKEKALHFLDQTAELERWREAGEKKLRAWQNTLDKLRQKLQTEPPPPKKVSKYRFYFCKWQLGDVYAYRFSSEFSRVKGFFGQYIAFRKVSEASWWPGHIIPVVEVYNWIGSELPSVERLQRTERMKQVRPSVFQYQPNYEITEDDYKIKLISTSARVIPSNNLTFLGNLPGDDLTPFLGHDVCLSYINVAWEGSAYNNQFEHYFIDMYLRWQEAEKR</sequence>
<comment type="caution">
    <text evidence="1">The sequence shown here is derived from an EMBL/GenBank/DDBJ whole genome shotgun (WGS) entry which is preliminary data.</text>
</comment>
<proteinExistence type="predicted"/>
<evidence type="ECO:0000313" key="1">
    <source>
        <dbReference type="EMBL" id="MBC8533610.1"/>
    </source>
</evidence>
<keyword evidence="2" id="KW-1185">Reference proteome</keyword>
<gene>
    <name evidence="1" type="ORF">IAG03_06235</name>
</gene>
<dbReference type="EMBL" id="JACRSN010000007">
    <property type="protein sequence ID" value="MBC8533610.1"/>
    <property type="molecule type" value="Genomic_DNA"/>
</dbReference>
<dbReference type="RefSeq" id="WP_249319139.1">
    <property type="nucleotide sequence ID" value="NZ_JACRSN010000007.1"/>
</dbReference>
<evidence type="ECO:0000313" key="2">
    <source>
        <dbReference type="Proteomes" id="UP000651482"/>
    </source>
</evidence>
<dbReference type="Proteomes" id="UP000651482">
    <property type="component" value="Unassembled WGS sequence"/>
</dbReference>
<reference evidence="1" key="1">
    <citation type="submission" date="2020-08" db="EMBL/GenBank/DDBJ databases">
        <title>Genome public.</title>
        <authorList>
            <person name="Liu C."/>
            <person name="Sun Q."/>
        </authorList>
    </citation>
    <scope>NUCLEOTIDE SEQUENCE</scope>
    <source>
        <strain evidence="1">NSJ-40</strain>
    </source>
</reference>
<dbReference type="AlphaFoldDB" id="A0A926DAX3"/>
<organism evidence="1 2">
    <name type="scientific">Yeguia hominis</name>
    <dbReference type="NCBI Taxonomy" id="2763662"/>
    <lineage>
        <taxon>Bacteria</taxon>
        <taxon>Bacillati</taxon>
        <taxon>Bacillota</taxon>
        <taxon>Clostridia</taxon>
        <taxon>Eubacteriales</taxon>
        <taxon>Yeguiaceae</taxon>
        <taxon>Yeguia</taxon>
    </lineage>
</organism>
<name>A0A926DAX3_9FIRM</name>
<protein>
    <submittedName>
        <fullName evidence="1">Uncharacterized protein</fullName>
    </submittedName>
</protein>